<dbReference type="PANTHER" id="PTHR37984:SF5">
    <property type="entry name" value="PROTEIN NYNRIN-LIKE"/>
    <property type="match status" value="1"/>
</dbReference>
<organism evidence="1">
    <name type="scientific">Arundo donax</name>
    <name type="common">Giant reed</name>
    <name type="synonym">Donax arundinaceus</name>
    <dbReference type="NCBI Taxonomy" id="35708"/>
    <lineage>
        <taxon>Eukaryota</taxon>
        <taxon>Viridiplantae</taxon>
        <taxon>Streptophyta</taxon>
        <taxon>Embryophyta</taxon>
        <taxon>Tracheophyta</taxon>
        <taxon>Spermatophyta</taxon>
        <taxon>Magnoliopsida</taxon>
        <taxon>Liliopsida</taxon>
        <taxon>Poales</taxon>
        <taxon>Poaceae</taxon>
        <taxon>PACMAD clade</taxon>
        <taxon>Arundinoideae</taxon>
        <taxon>Arundineae</taxon>
        <taxon>Arundo</taxon>
    </lineage>
</organism>
<reference evidence="1" key="1">
    <citation type="submission" date="2014-09" db="EMBL/GenBank/DDBJ databases">
        <authorList>
            <person name="Magalhaes I.L.F."/>
            <person name="Oliveira U."/>
            <person name="Santos F.R."/>
            <person name="Vidigal T.H.D.A."/>
            <person name="Brescovit A.D."/>
            <person name="Santos A.J."/>
        </authorList>
    </citation>
    <scope>NUCLEOTIDE SEQUENCE</scope>
    <source>
        <tissue evidence="1">Shoot tissue taken approximately 20 cm above the soil surface</tissue>
    </source>
</reference>
<accession>A0A0A9DEM9</accession>
<dbReference type="GO" id="GO:0003676">
    <property type="term" value="F:nucleic acid binding"/>
    <property type="evidence" value="ECO:0007669"/>
    <property type="project" value="InterPro"/>
</dbReference>
<dbReference type="SUPFAM" id="SSF53098">
    <property type="entry name" value="Ribonuclease H-like"/>
    <property type="match status" value="1"/>
</dbReference>
<dbReference type="Gene3D" id="3.30.420.10">
    <property type="entry name" value="Ribonuclease H-like superfamily/Ribonuclease H"/>
    <property type="match status" value="1"/>
</dbReference>
<name>A0A0A9DEM9_ARUDO</name>
<dbReference type="InterPro" id="IPR050951">
    <property type="entry name" value="Retrovirus_Pol_polyprotein"/>
</dbReference>
<reference evidence="1" key="2">
    <citation type="journal article" date="2015" name="Data Brief">
        <title>Shoot transcriptome of the giant reed, Arundo donax.</title>
        <authorList>
            <person name="Barrero R.A."/>
            <person name="Guerrero F.D."/>
            <person name="Moolhuijzen P."/>
            <person name="Goolsby J.A."/>
            <person name="Tidwell J."/>
            <person name="Bellgard S.E."/>
            <person name="Bellgard M.I."/>
        </authorList>
    </citation>
    <scope>NUCLEOTIDE SEQUENCE</scope>
    <source>
        <tissue evidence="1">Shoot tissue taken approximately 20 cm above the soil surface</tissue>
    </source>
</reference>
<dbReference type="PANTHER" id="PTHR37984">
    <property type="entry name" value="PROTEIN CBG26694"/>
    <property type="match status" value="1"/>
</dbReference>
<proteinExistence type="predicted"/>
<evidence type="ECO:0008006" key="2">
    <source>
        <dbReference type="Google" id="ProtNLM"/>
    </source>
</evidence>
<evidence type="ECO:0000313" key="1">
    <source>
        <dbReference type="EMBL" id="JAD87049.1"/>
    </source>
</evidence>
<dbReference type="InterPro" id="IPR036397">
    <property type="entry name" value="RNaseH_sf"/>
</dbReference>
<dbReference type="InterPro" id="IPR012337">
    <property type="entry name" value="RNaseH-like_sf"/>
</dbReference>
<protein>
    <recommendedName>
        <fullName evidence="2">Integrase catalytic domain-containing protein</fullName>
    </recommendedName>
</protein>
<dbReference type="AlphaFoldDB" id="A0A0A9DEM9"/>
<dbReference type="EMBL" id="GBRH01210846">
    <property type="protein sequence ID" value="JAD87049.1"/>
    <property type="molecule type" value="Transcribed_RNA"/>
</dbReference>
<sequence length="183" mass="21094">MSTTFHLQSDGQTEAVNKVIAMYLRCMTGDQPKQWVHWLPWAEYVYNMSFHSALRDTPFHVVYCCDPPSIRSYANRDIRVVAVARSMEEHDEFLANVKACLELAQQHAKRTYDKGHRGVMFSVGNWVWLHLRHRSPLSIADIAGKLNPRFYGPYQVIVQVNEVCSGWLCRLEHVFMMSSTSGS</sequence>